<evidence type="ECO:0000256" key="1">
    <source>
        <dbReference type="ARBA" id="ARBA00023157"/>
    </source>
</evidence>
<evidence type="ECO:0000256" key="3">
    <source>
        <dbReference type="PROSITE-ProRule" id="PRU00302"/>
    </source>
</evidence>
<feature type="domain" description="Sushi" evidence="5">
    <location>
        <begin position="327"/>
        <end position="395"/>
    </location>
</feature>
<dbReference type="PROSITE" id="PS50923">
    <property type="entry name" value="SUSHI"/>
    <property type="match status" value="1"/>
</dbReference>
<dbReference type="InterPro" id="IPR036055">
    <property type="entry name" value="LDL_receptor-like_sf"/>
</dbReference>
<keyword evidence="1 2" id="KW-1015">Disulfide bond</keyword>
<organism evidence="6 7">
    <name type="scientific">Diabrotica virgifera virgifera</name>
    <name type="common">western corn rootworm</name>
    <dbReference type="NCBI Taxonomy" id="50390"/>
    <lineage>
        <taxon>Eukaryota</taxon>
        <taxon>Metazoa</taxon>
        <taxon>Ecdysozoa</taxon>
        <taxon>Arthropoda</taxon>
        <taxon>Hexapoda</taxon>
        <taxon>Insecta</taxon>
        <taxon>Pterygota</taxon>
        <taxon>Neoptera</taxon>
        <taxon>Endopterygota</taxon>
        <taxon>Coleoptera</taxon>
        <taxon>Polyphaga</taxon>
        <taxon>Cucujiformia</taxon>
        <taxon>Chrysomeloidea</taxon>
        <taxon>Chrysomelidae</taxon>
        <taxon>Galerucinae</taxon>
        <taxon>Diabroticina</taxon>
        <taxon>Diabroticites</taxon>
        <taxon>Diabrotica</taxon>
    </lineage>
</organism>
<dbReference type="InterPro" id="IPR043504">
    <property type="entry name" value="Peptidase_S1_PA_chymotrypsin"/>
</dbReference>
<dbReference type="SUPFAM" id="SSF50494">
    <property type="entry name" value="Trypsin-like serine proteases"/>
    <property type="match status" value="1"/>
</dbReference>
<dbReference type="InterPro" id="IPR000436">
    <property type="entry name" value="Sushi_SCR_CCP_dom"/>
</dbReference>
<dbReference type="CDD" id="cd00190">
    <property type="entry name" value="Tryp_SPc"/>
    <property type="match status" value="1"/>
</dbReference>
<dbReference type="InterPro" id="IPR018114">
    <property type="entry name" value="TRYPSIN_HIS"/>
</dbReference>
<dbReference type="Gene3D" id="2.10.70.10">
    <property type="entry name" value="Complement Module, domain 1"/>
    <property type="match status" value="2"/>
</dbReference>
<dbReference type="PROSITE" id="PS50240">
    <property type="entry name" value="TRYPSIN_DOM"/>
    <property type="match status" value="1"/>
</dbReference>
<evidence type="ECO:0000259" key="5">
    <source>
        <dbReference type="PROSITE" id="PS50923"/>
    </source>
</evidence>
<keyword evidence="7" id="KW-1185">Reference proteome</keyword>
<dbReference type="GeneID" id="114326691"/>
<dbReference type="InterPro" id="IPR009003">
    <property type="entry name" value="Peptidase_S1_PA"/>
</dbReference>
<dbReference type="Gene3D" id="2.40.10.10">
    <property type="entry name" value="Trypsin-like serine proteases"/>
    <property type="match status" value="1"/>
</dbReference>
<feature type="disulfide bond" evidence="2">
    <location>
        <begin position="178"/>
        <end position="196"/>
    </location>
</feature>
<dbReference type="EnsemblMetazoa" id="XM_028275106.2">
    <property type="protein sequence ID" value="XP_028130907.2"/>
    <property type="gene ID" value="LOC114326691"/>
</dbReference>
<feature type="disulfide bond" evidence="2">
    <location>
        <begin position="88"/>
        <end position="100"/>
    </location>
</feature>
<keyword evidence="3" id="KW-0768">Sushi</keyword>
<dbReference type="InterPro" id="IPR001254">
    <property type="entry name" value="Trypsin_dom"/>
</dbReference>
<reference evidence="6" key="1">
    <citation type="submission" date="2025-05" db="UniProtKB">
        <authorList>
            <consortium name="EnsemblMetazoa"/>
        </authorList>
    </citation>
    <scope>IDENTIFICATION</scope>
</reference>
<dbReference type="InterPro" id="IPR002172">
    <property type="entry name" value="LDrepeatLR_classA_rpt"/>
</dbReference>
<dbReference type="SUPFAM" id="SSF57424">
    <property type="entry name" value="LDL receptor-like module"/>
    <property type="match status" value="4"/>
</dbReference>
<dbReference type="SMART" id="SM00020">
    <property type="entry name" value="Tryp_SPc"/>
    <property type="match status" value="1"/>
</dbReference>
<dbReference type="PROSITE" id="PS01209">
    <property type="entry name" value="LDLRA_1"/>
    <property type="match status" value="3"/>
</dbReference>
<sequence length="668" mass="73261">MTSDGFVKCFLCFYFVSSVLVISNGYTISVNENFNNSLVRSPRAVKKCDGFVCATSGTCIKAEDRCDGKVDCPDGSDEFSDCKTAVQCPGYLYVCDYGACIDPDKQCNGVQDCRDNSDEIYCPDAPSVNCKPNEFECSNGQCIHRDLKCNGVADCDDKSDETKETCSDMFCPGFTFKCDYGACVPGYAPCDGNNDCIDGSDERNCGTPPQQNTTKKPPVVITDKPPVVITDKPPVVITDKPPVTVAPEGPGCILPPHPEHGRWMIEVKKRGRANSQAMETVDLQPNTKVGLNTILTFKCDPEHVMSGSPFSACFDEGWTTPPPTCERLCPPLSSTQTTHVICQNEKKGEVKCEEATHGTSAKFECAPYYESADRGSPLRFCYDGSWNLPPPQCIPVCGEKRVTAEPLIVNGQNVEKGDYPWTTAVFQKQGGGFMNVCGGSMLTQRVIITAAHCVTDATGTKISKDNVRIGVGKYYKDYNDPRDTLAQYSEIQEIIVHSRYKGEAQRYASDIAFLVTKVKLMLSKVVQPVCYHNLNDNNNRLTSRDVGVVTGWGYTEAGGKPSDTLKEVKIPYKDDATCVAELPTEWSDQYFTNDKFCAGHYNKSIAVCKGDSGGGLCFPNRRDGRYYIQGLVSVGHRVTDGCDVQISALFTKVGFHLELVEQVTAQYQ</sequence>
<evidence type="ECO:0000313" key="6">
    <source>
        <dbReference type="EnsemblMetazoa" id="XP_028130907.2"/>
    </source>
</evidence>
<dbReference type="CDD" id="cd00033">
    <property type="entry name" value="CCP"/>
    <property type="match status" value="2"/>
</dbReference>
<dbReference type="InterPro" id="IPR023415">
    <property type="entry name" value="LDLR_class-A_CS"/>
</dbReference>
<dbReference type="InterPro" id="IPR035976">
    <property type="entry name" value="Sushi/SCR/CCP_sf"/>
</dbReference>
<name>A0ABM5IE84_DIAVI</name>
<dbReference type="CDD" id="cd00112">
    <property type="entry name" value="LDLa"/>
    <property type="match status" value="4"/>
</dbReference>
<evidence type="ECO:0000259" key="4">
    <source>
        <dbReference type="PROSITE" id="PS50240"/>
    </source>
</evidence>
<dbReference type="Pfam" id="PF00089">
    <property type="entry name" value="Trypsin"/>
    <property type="match status" value="1"/>
</dbReference>
<dbReference type="PROSITE" id="PS50068">
    <property type="entry name" value="LDLRA_2"/>
    <property type="match status" value="4"/>
</dbReference>
<feature type="disulfide bond" evidence="2">
    <location>
        <begin position="130"/>
        <end position="142"/>
    </location>
</feature>
<dbReference type="SMART" id="SM00032">
    <property type="entry name" value="CCP"/>
    <property type="match status" value="2"/>
</dbReference>
<feature type="disulfide bond" evidence="2">
    <location>
        <begin position="171"/>
        <end position="183"/>
    </location>
</feature>
<dbReference type="PANTHER" id="PTHR24252:SF7">
    <property type="entry name" value="HYALIN"/>
    <property type="match status" value="1"/>
</dbReference>
<dbReference type="PROSITE" id="PS00134">
    <property type="entry name" value="TRYPSIN_HIS"/>
    <property type="match status" value="1"/>
</dbReference>
<feature type="disulfide bond" evidence="2">
    <location>
        <begin position="107"/>
        <end position="122"/>
    </location>
</feature>
<comment type="caution">
    <text evidence="3">Lacks conserved residue(s) required for the propagation of feature annotation.</text>
</comment>
<dbReference type="PRINTS" id="PR00261">
    <property type="entry name" value="LDLRECEPTOR"/>
</dbReference>
<dbReference type="SUPFAM" id="SSF57535">
    <property type="entry name" value="Complement control module/SCR domain"/>
    <property type="match status" value="2"/>
</dbReference>
<feature type="disulfide bond" evidence="2">
    <location>
        <begin position="137"/>
        <end position="155"/>
    </location>
</feature>
<protein>
    <recommendedName>
        <fullName evidence="8">Modular serine protease-like</fullName>
    </recommendedName>
</protein>
<dbReference type="SMART" id="SM00192">
    <property type="entry name" value="LDLa"/>
    <property type="match status" value="4"/>
</dbReference>
<dbReference type="Gene3D" id="4.10.400.10">
    <property type="entry name" value="Low-density Lipoprotein Receptor"/>
    <property type="match status" value="4"/>
</dbReference>
<accession>A0ABM5IE84</accession>
<dbReference type="RefSeq" id="XP_028130907.2">
    <property type="nucleotide sequence ID" value="XM_028275106.2"/>
</dbReference>
<feature type="domain" description="Peptidase S1" evidence="4">
    <location>
        <begin position="408"/>
        <end position="665"/>
    </location>
</feature>
<feature type="disulfide bond" evidence="2">
    <location>
        <begin position="95"/>
        <end position="113"/>
    </location>
</feature>
<evidence type="ECO:0000256" key="2">
    <source>
        <dbReference type="PROSITE-ProRule" id="PRU00124"/>
    </source>
</evidence>
<evidence type="ECO:0008006" key="8">
    <source>
        <dbReference type="Google" id="ProtNLM"/>
    </source>
</evidence>
<evidence type="ECO:0000313" key="7">
    <source>
        <dbReference type="Proteomes" id="UP001652700"/>
    </source>
</evidence>
<dbReference type="Pfam" id="PF00057">
    <property type="entry name" value="Ldl_recept_a"/>
    <property type="match status" value="4"/>
</dbReference>
<dbReference type="Proteomes" id="UP001652700">
    <property type="component" value="Unplaced"/>
</dbReference>
<dbReference type="PANTHER" id="PTHR24252">
    <property type="entry name" value="ACROSIN-RELATED"/>
    <property type="match status" value="1"/>
</dbReference>
<feature type="disulfide bond" evidence="2">
    <location>
        <begin position="190"/>
        <end position="205"/>
    </location>
</feature>
<proteinExistence type="predicted"/>